<gene>
    <name evidence="3" type="ORF">IAD51_05065</name>
</gene>
<proteinExistence type="predicted"/>
<keyword evidence="1" id="KW-0378">Hydrolase</keyword>
<protein>
    <submittedName>
        <fullName evidence="3">Alpha-galactosidase</fullName>
    </submittedName>
</protein>
<sequence>MKFEDFSLRVSYETDGKEVVVSDGDGIISVEKIAEGDRFVVRLDAAKKVRLISARMMASREFAPEERFFGGGYQSWSLTREYSPKDRQKGLRNVAHLPVVRTFAAASGDYDFARYGRKLYHSHGYTYIRRGSATELFGSLDESFAFTLFYLDAEENVFAVVKDVEGAEIEGGVTLFDLFRAEGTYDEVFDRYFALYPLKAPRRGIKRLAGYTSWYNYYQNVTEKIVLRDLEGMYGAAGSAANIFQIDDGYESKVGDWLKVDPAKFPNGMKPAADAIHAKGYLAGIWVAPFAAEFKSAVAKEHPDWLVRDAKGRPVIGGFAWNGFYVLDHEKAEVRQYIKSVFDAAIDEWGYDMFKLDFLYAACMTPRNGKSRGRLMHEAMSFLRECVRDKLLLGCGVPMASSFGFVDACRTGCDAELSYQDKLYVKCTNSEIISTRNSVIDTVFRRHLNGRVFLSDPDVFFLRDDGMKPTSYTQSQKEVLAKVNKMFGSVLFVSDNAGDYDAKRRAMLLDAFAPLDGTVLSAEMVGKDRINVGFVEKGVEKVFSFDLSTGDYSVRAVK</sequence>
<comment type="caution">
    <text evidence="3">The sequence shown here is derived from an EMBL/GenBank/DDBJ whole genome shotgun (WGS) entry which is preliminary data.</text>
</comment>
<keyword evidence="2" id="KW-0326">Glycosidase</keyword>
<reference evidence="3" key="2">
    <citation type="journal article" date="2021" name="PeerJ">
        <title>Extensive microbial diversity within the chicken gut microbiome revealed by metagenomics and culture.</title>
        <authorList>
            <person name="Gilroy R."/>
            <person name="Ravi A."/>
            <person name="Getino M."/>
            <person name="Pursley I."/>
            <person name="Horton D.L."/>
            <person name="Alikhan N.F."/>
            <person name="Baker D."/>
            <person name="Gharbi K."/>
            <person name="Hall N."/>
            <person name="Watson M."/>
            <person name="Adriaenssens E.M."/>
            <person name="Foster-Nyarko E."/>
            <person name="Jarju S."/>
            <person name="Secka A."/>
            <person name="Antonio M."/>
            <person name="Oren A."/>
            <person name="Chaudhuri R.R."/>
            <person name="La Ragione R."/>
            <person name="Hildebrand F."/>
            <person name="Pallen M.J."/>
        </authorList>
    </citation>
    <scope>NUCLEOTIDE SEQUENCE</scope>
    <source>
        <strain evidence="3">1063</strain>
    </source>
</reference>
<evidence type="ECO:0000313" key="4">
    <source>
        <dbReference type="Proteomes" id="UP000824088"/>
    </source>
</evidence>
<dbReference type="InterPro" id="IPR017853">
    <property type="entry name" value="GH"/>
</dbReference>
<dbReference type="Proteomes" id="UP000824088">
    <property type="component" value="Unassembled WGS sequence"/>
</dbReference>
<dbReference type="PANTHER" id="PTHR43053">
    <property type="entry name" value="GLYCOSIDASE FAMILY 31"/>
    <property type="match status" value="1"/>
</dbReference>
<dbReference type="InterPro" id="IPR002252">
    <property type="entry name" value="Glyco_hydro_36"/>
</dbReference>
<dbReference type="Gene3D" id="3.20.20.70">
    <property type="entry name" value="Aldolase class I"/>
    <property type="match status" value="1"/>
</dbReference>
<evidence type="ECO:0000256" key="1">
    <source>
        <dbReference type="ARBA" id="ARBA00022801"/>
    </source>
</evidence>
<dbReference type="GO" id="GO:0016052">
    <property type="term" value="P:carbohydrate catabolic process"/>
    <property type="evidence" value="ECO:0007669"/>
    <property type="project" value="InterPro"/>
</dbReference>
<dbReference type="Pfam" id="PF02065">
    <property type="entry name" value="Melibiase"/>
    <property type="match status" value="1"/>
</dbReference>
<dbReference type="CDD" id="cd14791">
    <property type="entry name" value="GH36"/>
    <property type="match status" value="1"/>
</dbReference>
<evidence type="ECO:0000313" key="3">
    <source>
        <dbReference type="EMBL" id="HIU21584.1"/>
    </source>
</evidence>
<organism evidence="3 4">
    <name type="scientific">Candidatus Limadaptatus stercorigallinarum</name>
    <dbReference type="NCBI Taxonomy" id="2840845"/>
    <lineage>
        <taxon>Bacteria</taxon>
        <taxon>Bacillati</taxon>
        <taxon>Bacillota</taxon>
        <taxon>Clostridia</taxon>
        <taxon>Eubacteriales</taxon>
        <taxon>Candidatus Limadaptatus</taxon>
    </lineage>
</organism>
<evidence type="ECO:0000256" key="2">
    <source>
        <dbReference type="ARBA" id="ARBA00023295"/>
    </source>
</evidence>
<dbReference type="AlphaFoldDB" id="A0A9D1HSL8"/>
<dbReference type="PANTHER" id="PTHR43053:SF3">
    <property type="entry name" value="ALPHA-GALACTOSIDASE C-RELATED"/>
    <property type="match status" value="1"/>
</dbReference>
<reference evidence="3" key="1">
    <citation type="submission" date="2020-10" db="EMBL/GenBank/DDBJ databases">
        <authorList>
            <person name="Gilroy R."/>
        </authorList>
    </citation>
    <scope>NUCLEOTIDE SEQUENCE</scope>
    <source>
        <strain evidence="3">1063</strain>
    </source>
</reference>
<dbReference type="InterPro" id="IPR050985">
    <property type="entry name" value="Alpha-glycosidase_related"/>
</dbReference>
<dbReference type="GO" id="GO:0004557">
    <property type="term" value="F:alpha-galactosidase activity"/>
    <property type="evidence" value="ECO:0007669"/>
    <property type="project" value="InterPro"/>
</dbReference>
<dbReference type="InterPro" id="IPR013785">
    <property type="entry name" value="Aldolase_TIM"/>
</dbReference>
<name>A0A9D1HSL8_9FIRM</name>
<accession>A0A9D1HSL8</accession>
<dbReference type="EMBL" id="DVMN01000091">
    <property type="protein sequence ID" value="HIU21584.1"/>
    <property type="molecule type" value="Genomic_DNA"/>
</dbReference>
<dbReference type="SUPFAM" id="SSF51445">
    <property type="entry name" value="(Trans)glycosidases"/>
    <property type="match status" value="1"/>
</dbReference>